<comment type="caution">
    <text evidence="1">The sequence shown here is derived from an EMBL/GenBank/DDBJ whole genome shotgun (WGS) entry which is preliminary data.</text>
</comment>
<name>A0AAN7U3N6_9MYCE</name>
<gene>
    <name evidence="1" type="ORF">RB653_002898</name>
</gene>
<reference evidence="1 2" key="1">
    <citation type="submission" date="2023-11" db="EMBL/GenBank/DDBJ databases">
        <title>Dfirmibasis_genome.</title>
        <authorList>
            <person name="Edelbroek B."/>
            <person name="Kjellin J."/>
            <person name="Jerlstrom-Hultqvist J."/>
            <person name="Soderbom F."/>
        </authorList>
    </citation>
    <scope>NUCLEOTIDE SEQUENCE [LARGE SCALE GENOMIC DNA]</scope>
    <source>
        <strain evidence="1 2">TNS-C-14</strain>
    </source>
</reference>
<accession>A0AAN7U3N6</accession>
<evidence type="ECO:0000313" key="1">
    <source>
        <dbReference type="EMBL" id="KAK5577950.1"/>
    </source>
</evidence>
<dbReference type="Proteomes" id="UP001344447">
    <property type="component" value="Unassembled WGS sequence"/>
</dbReference>
<protein>
    <submittedName>
        <fullName evidence="1">Uncharacterized protein</fullName>
    </submittedName>
</protein>
<organism evidence="1 2">
    <name type="scientific">Dictyostelium firmibasis</name>
    <dbReference type="NCBI Taxonomy" id="79012"/>
    <lineage>
        <taxon>Eukaryota</taxon>
        <taxon>Amoebozoa</taxon>
        <taxon>Evosea</taxon>
        <taxon>Eumycetozoa</taxon>
        <taxon>Dictyostelia</taxon>
        <taxon>Dictyosteliales</taxon>
        <taxon>Dictyosteliaceae</taxon>
        <taxon>Dictyostelium</taxon>
    </lineage>
</organism>
<dbReference type="EMBL" id="JAVFKY010000004">
    <property type="protein sequence ID" value="KAK5577950.1"/>
    <property type="molecule type" value="Genomic_DNA"/>
</dbReference>
<keyword evidence="2" id="KW-1185">Reference proteome</keyword>
<sequence>MTKEIKKKMIKNNVNKIIEIIEAYLKQYTRESILDENHIFFYRYLRNLMALSSDFDKLKEFLEKAEFNNLPMDILDKNEIKGRSSLILSEIANSF</sequence>
<proteinExistence type="predicted"/>
<evidence type="ECO:0000313" key="2">
    <source>
        <dbReference type="Proteomes" id="UP001344447"/>
    </source>
</evidence>
<dbReference type="AlphaFoldDB" id="A0AAN7U3N6"/>